<dbReference type="GO" id="GO:0003955">
    <property type="term" value="F:NAD(P)H dehydrogenase (quinone) activity"/>
    <property type="evidence" value="ECO:0007669"/>
    <property type="project" value="TreeGrafter"/>
</dbReference>
<evidence type="ECO:0000256" key="4">
    <source>
        <dbReference type="ARBA" id="ARBA00023002"/>
    </source>
</evidence>
<comment type="cofactor">
    <cofactor evidence="1">
        <name>FAD</name>
        <dbReference type="ChEBI" id="CHEBI:57692"/>
    </cofactor>
</comment>
<keyword evidence="3" id="KW-0274">FAD</keyword>
<dbReference type="PANTHER" id="PTHR42913">
    <property type="entry name" value="APOPTOSIS-INDUCING FACTOR 1"/>
    <property type="match status" value="1"/>
</dbReference>
<dbReference type="OrthoDB" id="409395at2759"/>
<dbReference type="PRINTS" id="PR00368">
    <property type="entry name" value="FADPNR"/>
</dbReference>
<dbReference type="Gene3D" id="3.50.50.100">
    <property type="match status" value="1"/>
</dbReference>
<feature type="domain" description="FAD/NAD(P)-binding" evidence="5">
    <location>
        <begin position="46"/>
        <end position="339"/>
    </location>
</feature>
<name>A0A5J4Z2Q4_PORPP</name>
<keyword evidence="4" id="KW-0560">Oxidoreductase</keyword>
<dbReference type="InterPro" id="IPR036188">
    <property type="entry name" value="FAD/NAD-bd_sf"/>
</dbReference>
<evidence type="ECO:0000256" key="2">
    <source>
        <dbReference type="ARBA" id="ARBA00022630"/>
    </source>
</evidence>
<dbReference type="InterPro" id="IPR023753">
    <property type="entry name" value="FAD/NAD-binding_dom"/>
</dbReference>
<accession>A0A5J4Z2Q4</accession>
<evidence type="ECO:0000259" key="5">
    <source>
        <dbReference type="Pfam" id="PF07992"/>
    </source>
</evidence>
<dbReference type="Proteomes" id="UP000324585">
    <property type="component" value="Unassembled WGS sequence"/>
</dbReference>
<evidence type="ECO:0000256" key="1">
    <source>
        <dbReference type="ARBA" id="ARBA00001974"/>
    </source>
</evidence>
<dbReference type="Pfam" id="PF07992">
    <property type="entry name" value="Pyr_redox_2"/>
    <property type="match status" value="1"/>
</dbReference>
<reference evidence="7" key="1">
    <citation type="journal article" date="2019" name="Nat. Commun.">
        <title>Expansion of phycobilisome linker gene families in mesophilic red algae.</title>
        <authorList>
            <person name="Lee J."/>
            <person name="Kim D."/>
            <person name="Bhattacharya D."/>
            <person name="Yoon H.S."/>
        </authorList>
    </citation>
    <scope>NUCLEOTIDE SEQUENCE [LARGE SCALE GENOMIC DNA]</scope>
    <source>
        <strain evidence="7">CCMP 1328</strain>
    </source>
</reference>
<dbReference type="EMBL" id="VRMN01000001">
    <property type="protein sequence ID" value="KAA8498229.1"/>
    <property type="molecule type" value="Genomic_DNA"/>
</dbReference>
<dbReference type="AlphaFoldDB" id="A0A5J4Z2Q4"/>
<dbReference type="GO" id="GO:0019646">
    <property type="term" value="P:aerobic electron transport chain"/>
    <property type="evidence" value="ECO:0007669"/>
    <property type="project" value="TreeGrafter"/>
</dbReference>
<evidence type="ECO:0000313" key="6">
    <source>
        <dbReference type="EMBL" id="KAA8498229.1"/>
    </source>
</evidence>
<evidence type="ECO:0000313" key="7">
    <source>
        <dbReference type="Proteomes" id="UP000324585"/>
    </source>
</evidence>
<proteinExistence type="predicted"/>
<gene>
    <name evidence="6" type="ORF">FVE85_5814</name>
</gene>
<dbReference type="OMA" id="GWENDAK"/>
<keyword evidence="7" id="KW-1185">Reference proteome</keyword>
<evidence type="ECO:0000256" key="3">
    <source>
        <dbReference type="ARBA" id="ARBA00022827"/>
    </source>
</evidence>
<keyword evidence="2" id="KW-0285">Flavoprotein</keyword>
<sequence length="515" mass="55877">MVRVVLVGGGHAHMMIIRRELSRVSRYRLWKRGYGRGWENDAKLRELELLLITNRPESVYSGMTPGVVAGRYEYEEAAVDVRSVCARAGWTVLIASVQAISSSERIVRVYDKQKDVHLEIPYDILSINIGSEAKLPHASFLLGAQAGAAVVMTRPIAELEPFVRRFFEAQAQAQAQVQVQTESLAASASENQTINVCVVGGGMAALELAFALRQRACQYAPQMHNVLVQLIDAKMPEKSALYTMIEHELAARGIEHRRNVRAERLQLPHAGTPDQQLSVILSDGSALPAHLVVLGTGAAAAAWLKTNTDLALDAQGYVLVNQKLQSVSAPAVFAVGDCCGFGQLFGDDSFPPKAGVFSVREAHVLAENIASLAACLAAGNAPLAADLKEYTPQREFLQLVSLGDGHAIGSKFGLAFSGAWVWWLKHHLDTSWMQQVTGSNKHAAPSRNVTPFGGSPAEAAAYLMSRHSSRDSFSVQLGVLQRMETDDAFCNEVRVVCRRSTKELYGIEEGSASSA</sequence>
<dbReference type="SUPFAM" id="SSF51905">
    <property type="entry name" value="FAD/NAD(P)-binding domain"/>
    <property type="match status" value="2"/>
</dbReference>
<dbReference type="InterPro" id="IPR051169">
    <property type="entry name" value="NADH-Q_oxidoreductase"/>
</dbReference>
<organism evidence="6 7">
    <name type="scientific">Porphyridium purpureum</name>
    <name type="common">Red alga</name>
    <name type="synonym">Porphyridium cruentum</name>
    <dbReference type="NCBI Taxonomy" id="35688"/>
    <lineage>
        <taxon>Eukaryota</taxon>
        <taxon>Rhodophyta</taxon>
        <taxon>Bangiophyceae</taxon>
        <taxon>Porphyridiales</taxon>
        <taxon>Porphyridiaceae</taxon>
        <taxon>Porphyridium</taxon>
    </lineage>
</organism>
<protein>
    <submittedName>
        <fullName evidence="6">Coenzyme A disulfide reductase</fullName>
    </submittedName>
</protein>
<comment type="caution">
    <text evidence="6">The sequence shown here is derived from an EMBL/GenBank/DDBJ whole genome shotgun (WGS) entry which is preliminary data.</text>
</comment>
<dbReference type="PANTHER" id="PTHR42913:SF9">
    <property type="entry name" value="SLR1591 PROTEIN"/>
    <property type="match status" value="1"/>
</dbReference>